<reference evidence="1" key="1">
    <citation type="submission" date="2024-02" db="EMBL/GenBank/DDBJ databases">
        <authorList>
            <consortium name="ELIXIR-Norway"/>
            <consortium name="Elixir Norway"/>
        </authorList>
    </citation>
    <scope>NUCLEOTIDE SEQUENCE</scope>
</reference>
<proteinExistence type="predicted"/>
<gene>
    <name evidence="1" type="ORF">CSSPTR1EN2_LOCUS19936</name>
</gene>
<sequence length="117" mass="12926">MLKKRVRFPGASCCFPHTEMTRGEWFESFLTEAATSIRPPLSSTDWETKNLSILDIAEDAPGRLLSKIGGASVFHDLLVVEVPPEDDMVRIEVCLAHLLPKLGSVGGVERRVDVDYG</sequence>
<keyword evidence="2" id="KW-1185">Reference proteome</keyword>
<organism evidence="1 2">
    <name type="scientific">Sphagnum troendelagicum</name>
    <dbReference type="NCBI Taxonomy" id="128251"/>
    <lineage>
        <taxon>Eukaryota</taxon>
        <taxon>Viridiplantae</taxon>
        <taxon>Streptophyta</taxon>
        <taxon>Embryophyta</taxon>
        <taxon>Bryophyta</taxon>
        <taxon>Sphagnophytina</taxon>
        <taxon>Sphagnopsida</taxon>
        <taxon>Sphagnales</taxon>
        <taxon>Sphagnaceae</taxon>
        <taxon>Sphagnum</taxon>
    </lineage>
</organism>
<evidence type="ECO:0000313" key="1">
    <source>
        <dbReference type="EMBL" id="CAK9229844.1"/>
    </source>
</evidence>
<dbReference type="EMBL" id="OZ019898">
    <property type="protein sequence ID" value="CAK9229844.1"/>
    <property type="molecule type" value="Genomic_DNA"/>
</dbReference>
<protein>
    <submittedName>
        <fullName evidence="1">Uncharacterized protein</fullName>
    </submittedName>
</protein>
<name>A0ABP0UTX5_9BRYO</name>
<accession>A0ABP0UTX5</accession>
<evidence type="ECO:0000313" key="2">
    <source>
        <dbReference type="Proteomes" id="UP001497512"/>
    </source>
</evidence>
<dbReference type="Proteomes" id="UP001497512">
    <property type="component" value="Chromosome 6"/>
</dbReference>